<evidence type="ECO:0000256" key="1">
    <source>
        <dbReference type="SAM" id="MobiDB-lite"/>
    </source>
</evidence>
<feature type="compositionally biased region" description="Basic and acidic residues" evidence="1">
    <location>
        <begin position="40"/>
        <end position="64"/>
    </location>
</feature>
<reference evidence="2" key="1">
    <citation type="submission" date="2020-02" db="EMBL/GenBank/DDBJ databases">
        <authorList>
            <person name="Meier V. D."/>
        </authorList>
    </citation>
    <scope>NUCLEOTIDE SEQUENCE</scope>
    <source>
        <strain evidence="2">AVDCRST_MAG69</strain>
    </source>
</reference>
<feature type="compositionally biased region" description="Low complexity" evidence="1">
    <location>
        <begin position="14"/>
        <end position="25"/>
    </location>
</feature>
<dbReference type="EMBL" id="CADCVP010000123">
    <property type="protein sequence ID" value="CAA9486342.1"/>
    <property type="molecule type" value="Genomic_DNA"/>
</dbReference>
<proteinExistence type="predicted"/>
<feature type="region of interest" description="Disordered" evidence="1">
    <location>
        <begin position="1"/>
        <end position="138"/>
    </location>
</feature>
<gene>
    <name evidence="2" type="ORF">AVDCRST_MAG69-1084</name>
</gene>
<organism evidence="2">
    <name type="scientific">uncultured Solirubrobacteraceae bacterium</name>
    <dbReference type="NCBI Taxonomy" id="1162706"/>
    <lineage>
        <taxon>Bacteria</taxon>
        <taxon>Bacillati</taxon>
        <taxon>Actinomycetota</taxon>
        <taxon>Thermoleophilia</taxon>
        <taxon>Solirubrobacterales</taxon>
        <taxon>Solirubrobacteraceae</taxon>
        <taxon>environmental samples</taxon>
    </lineage>
</organism>
<sequence length="138" mass="14932">GRGHRGHGPDLAVPDGDPPSSSGSPAARLRFRPGRCLRRGVRDPQDAGRDARCRQLRDDAGPHRDGRRRPRRHSSVDPPARRRQAGLRRRRRRVADGRADQQASRALLLLPGRERGHVGSTGTGGSRGAGRSALAALV</sequence>
<name>A0A6J4S730_9ACTN</name>
<feature type="compositionally biased region" description="Gly residues" evidence="1">
    <location>
        <begin position="119"/>
        <end position="128"/>
    </location>
</feature>
<feature type="non-terminal residue" evidence="2">
    <location>
        <position position="1"/>
    </location>
</feature>
<feature type="compositionally biased region" description="Basic residues" evidence="1">
    <location>
        <begin position="81"/>
        <end position="93"/>
    </location>
</feature>
<feature type="compositionally biased region" description="Basic residues" evidence="1">
    <location>
        <begin position="29"/>
        <end position="39"/>
    </location>
</feature>
<feature type="compositionally biased region" description="Low complexity" evidence="1">
    <location>
        <begin position="129"/>
        <end position="138"/>
    </location>
</feature>
<dbReference type="AlphaFoldDB" id="A0A6J4S730"/>
<accession>A0A6J4S730</accession>
<protein>
    <submittedName>
        <fullName evidence="2">Uncharacterized protein</fullName>
    </submittedName>
</protein>
<feature type="non-terminal residue" evidence="2">
    <location>
        <position position="138"/>
    </location>
</feature>
<evidence type="ECO:0000313" key="2">
    <source>
        <dbReference type="EMBL" id="CAA9486342.1"/>
    </source>
</evidence>